<dbReference type="AlphaFoldDB" id="A0A5N6Q3W0"/>
<dbReference type="EMBL" id="SZYD01000001">
    <property type="protein sequence ID" value="KAD7479269.1"/>
    <property type="molecule type" value="Genomic_DNA"/>
</dbReference>
<keyword evidence="3" id="KW-1185">Reference proteome</keyword>
<proteinExistence type="predicted"/>
<evidence type="ECO:0000313" key="2">
    <source>
        <dbReference type="EMBL" id="KAD7479269.1"/>
    </source>
</evidence>
<accession>A0A5N6Q3W0</accession>
<feature type="signal peptide" evidence="1">
    <location>
        <begin position="1"/>
        <end position="16"/>
    </location>
</feature>
<protein>
    <submittedName>
        <fullName evidence="2">Uncharacterized protein</fullName>
    </submittedName>
</protein>
<evidence type="ECO:0000256" key="1">
    <source>
        <dbReference type="SAM" id="SignalP"/>
    </source>
</evidence>
<organism evidence="2 3">
    <name type="scientific">Mikania micrantha</name>
    <name type="common">bitter vine</name>
    <dbReference type="NCBI Taxonomy" id="192012"/>
    <lineage>
        <taxon>Eukaryota</taxon>
        <taxon>Viridiplantae</taxon>
        <taxon>Streptophyta</taxon>
        <taxon>Embryophyta</taxon>
        <taxon>Tracheophyta</taxon>
        <taxon>Spermatophyta</taxon>
        <taxon>Magnoliopsida</taxon>
        <taxon>eudicotyledons</taxon>
        <taxon>Gunneridae</taxon>
        <taxon>Pentapetalae</taxon>
        <taxon>asterids</taxon>
        <taxon>campanulids</taxon>
        <taxon>Asterales</taxon>
        <taxon>Asteraceae</taxon>
        <taxon>Asteroideae</taxon>
        <taxon>Heliantheae alliance</taxon>
        <taxon>Eupatorieae</taxon>
        <taxon>Mikania</taxon>
    </lineage>
</organism>
<keyword evidence="1" id="KW-0732">Signal</keyword>
<reference evidence="2 3" key="1">
    <citation type="submission" date="2019-05" db="EMBL/GenBank/DDBJ databases">
        <title>Mikania micrantha, genome provides insights into the molecular mechanism of rapid growth.</title>
        <authorList>
            <person name="Liu B."/>
        </authorList>
    </citation>
    <scope>NUCLEOTIDE SEQUENCE [LARGE SCALE GENOMIC DNA]</scope>
    <source>
        <strain evidence="2">NLD-2019</strain>
        <tissue evidence="2">Leaf</tissue>
    </source>
</reference>
<gene>
    <name evidence="2" type="ORF">E3N88_02405</name>
</gene>
<sequence>MAIMNLLVDRVMMLLAEFNVVLVTPDQLCLDSVLYHVRTDNQFTASKIRCSICSSLAGDVRSTTSIDLDFAVDREIIYHPQNNKCERNISKVDEYVREIGFKIEGSHPIAGFDEPQEDIHVEVEEGFDPTQEIESPF</sequence>
<evidence type="ECO:0000313" key="3">
    <source>
        <dbReference type="Proteomes" id="UP000326396"/>
    </source>
</evidence>
<feature type="chain" id="PRO_5024300391" evidence="1">
    <location>
        <begin position="17"/>
        <end position="137"/>
    </location>
</feature>
<name>A0A5N6Q3W0_9ASTR</name>
<comment type="caution">
    <text evidence="2">The sequence shown here is derived from an EMBL/GenBank/DDBJ whole genome shotgun (WGS) entry which is preliminary data.</text>
</comment>
<dbReference type="Proteomes" id="UP000326396">
    <property type="component" value="Linkage Group LG1"/>
</dbReference>